<keyword evidence="6" id="KW-1185">Reference proteome</keyword>
<evidence type="ECO:0000313" key="6">
    <source>
        <dbReference type="Proteomes" id="UP001642409"/>
    </source>
</evidence>
<dbReference type="Proteomes" id="UP001642409">
    <property type="component" value="Unassembled WGS sequence"/>
</dbReference>
<evidence type="ECO:0000256" key="2">
    <source>
        <dbReference type="ARBA" id="ARBA00022840"/>
    </source>
</evidence>
<protein>
    <submittedName>
        <fullName evidence="4">Long chain fatty acid CoA ligase</fullName>
    </submittedName>
    <submittedName>
        <fullName evidence="5">Long_chain fatty acid CoA ligase</fullName>
    </submittedName>
</protein>
<gene>
    <name evidence="5" type="ORF">HINF_LOCUS59922</name>
    <name evidence="4" type="ORF">HINF_LOCUS62296</name>
</gene>
<keyword evidence="4" id="KW-0436">Ligase</keyword>
<reference evidence="5 6" key="2">
    <citation type="submission" date="2024-07" db="EMBL/GenBank/DDBJ databases">
        <authorList>
            <person name="Akdeniz Z."/>
        </authorList>
    </citation>
    <scope>NUCLEOTIDE SEQUENCE [LARGE SCALE GENOMIC DNA]</scope>
</reference>
<organism evidence="4">
    <name type="scientific">Hexamita inflata</name>
    <dbReference type="NCBI Taxonomy" id="28002"/>
    <lineage>
        <taxon>Eukaryota</taxon>
        <taxon>Metamonada</taxon>
        <taxon>Diplomonadida</taxon>
        <taxon>Hexamitidae</taxon>
        <taxon>Hexamitinae</taxon>
        <taxon>Hexamita</taxon>
    </lineage>
</organism>
<dbReference type="AlphaFoldDB" id="A0AA86V3A7"/>
<dbReference type="Pfam" id="PF00501">
    <property type="entry name" value="AMP-binding"/>
    <property type="match status" value="1"/>
</dbReference>
<reference evidence="4" key="1">
    <citation type="submission" date="2023-06" db="EMBL/GenBank/DDBJ databases">
        <authorList>
            <person name="Kurt Z."/>
        </authorList>
    </citation>
    <scope>NUCLEOTIDE SEQUENCE</scope>
</reference>
<evidence type="ECO:0000256" key="1">
    <source>
        <dbReference type="ARBA" id="ARBA00022741"/>
    </source>
</evidence>
<accession>A0AA86V3A7</accession>
<feature type="domain" description="AMP-dependent synthetase/ligase" evidence="3">
    <location>
        <begin position="43"/>
        <end position="590"/>
    </location>
</feature>
<comment type="caution">
    <text evidence="4">The sequence shown here is derived from an EMBL/GenBank/DDBJ whole genome shotgun (WGS) entry which is preliminary data.</text>
</comment>
<dbReference type="InterPro" id="IPR000873">
    <property type="entry name" value="AMP-dep_synth/lig_dom"/>
</dbReference>
<keyword evidence="1" id="KW-0547">Nucleotide-binding</keyword>
<proteinExistence type="predicted"/>
<dbReference type="PROSITE" id="PS00455">
    <property type="entry name" value="AMP_BINDING"/>
    <property type="match status" value="1"/>
</dbReference>
<dbReference type="EMBL" id="CAXDID020000347">
    <property type="protein sequence ID" value="CAL6080556.1"/>
    <property type="molecule type" value="Genomic_DNA"/>
</dbReference>
<name>A0AA86V3A7_9EUKA</name>
<sequence length="798" mass="90217">MSNVFDCKFNSGEWKIPEDMNTFAKLLFKQARIYKNRRFLGTREFLVNGQRGAYEWYSYSDIANLVYCFARGLLKLGFKRGDKAGIIAPNRTEWTVIDFACASIGMVLVPIYDTQSADDIKYVCGDAGLVTCFSSLDKLDKIKPIKDQFSSIVVFDDRLDDRAVIKRSNVIHTPSTVPVQPRNQQIFDEFDKLEGIFDPAKNKYSEAVIHNNVINGVFAYDVTDSEAKILQKSFKTIPEVFGTHTFWGIIDLGLNGEDFNQIKVPEEFINESTPDSLLSLVYTSGTTGKPKGVILKQSNVLWTGFVMPHSRIIPEKNPKNSLGEPMLRRQEYEISYLPLAHIYMRALQLVTINDAGCLGYWQGSTTGLLSDVKELRITNFFLVPRIIQKIVEGITSKVESGSKVQQLVFQKMYDIRQAHLRKMQTKYNLTLWDILHGAADKLAELPYEMTGLEATSELRRINFPKYTNLVFNQFNEMLGNRCRLCVTGSAPLSQQHGEFLVICFNVHIFEGFGMSETSAHGGVQTIHTMNFGSIGESLDKNTMLRIKSVPEMGYTIADKRILDYGGRQENLVCPRGELMIKGPSVFSGYYNDEEKTKESFEDGWFLTGDIAEYNPFTKEVKLIDRKRGIIKLSQGEFISVNQIEDAISLSRCVEQVFLYANRFQPIVTAVIIPNRSYLKTKGVSGEDMSLSQEAIAYVTEDIKKTCKAHNLRSFEIPKAVVIENEPWTPENGLLTPALKVKRPACKEKYEKLMLDIIKRITRLEGATMDKIAAEVVDALTNPQSESVSQKASSYSGMR</sequence>
<dbReference type="GO" id="GO:0016020">
    <property type="term" value="C:membrane"/>
    <property type="evidence" value="ECO:0007669"/>
    <property type="project" value="TreeGrafter"/>
</dbReference>
<dbReference type="GO" id="GO:0005524">
    <property type="term" value="F:ATP binding"/>
    <property type="evidence" value="ECO:0007669"/>
    <property type="project" value="UniProtKB-KW"/>
</dbReference>
<evidence type="ECO:0000259" key="3">
    <source>
        <dbReference type="Pfam" id="PF00501"/>
    </source>
</evidence>
<dbReference type="GO" id="GO:0004467">
    <property type="term" value="F:long-chain fatty acid-CoA ligase activity"/>
    <property type="evidence" value="ECO:0007669"/>
    <property type="project" value="TreeGrafter"/>
</dbReference>
<dbReference type="Gene3D" id="3.40.50.12780">
    <property type="entry name" value="N-terminal domain of ligase-like"/>
    <property type="match status" value="1"/>
</dbReference>
<evidence type="ECO:0000313" key="5">
    <source>
        <dbReference type="EMBL" id="CAL6080556.1"/>
    </source>
</evidence>
<dbReference type="PANTHER" id="PTHR43272:SF33">
    <property type="entry name" value="AMP-BINDING DOMAIN-CONTAINING PROTEIN-RELATED"/>
    <property type="match status" value="1"/>
</dbReference>
<dbReference type="InterPro" id="IPR020845">
    <property type="entry name" value="AMP-binding_CS"/>
</dbReference>
<dbReference type="InterPro" id="IPR042099">
    <property type="entry name" value="ANL_N_sf"/>
</dbReference>
<dbReference type="PANTHER" id="PTHR43272">
    <property type="entry name" value="LONG-CHAIN-FATTY-ACID--COA LIGASE"/>
    <property type="match status" value="1"/>
</dbReference>
<dbReference type="GO" id="GO:0005783">
    <property type="term" value="C:endoplasmic reticulum"/>
    <property type="evidence" value="ECO:0007669"/>
    <property type="project" value="TreeGrafter"/>
</dbReference>
<keyword evidence="2" id="KW-0067">ATP-binding</keyword>
<evidence type="ECO:0000313" key="4">
    <source>
        <dbReference type="EMBL" id="CAI9974651.1"/>
    </source>
</evidence>
<dbReference type="SUPFAM" id="SSF56801">
    <property type="entry name" value="Acetyl-CoA synthetase-like"/>
    <property type="match status" value="1"/>
</dbReference>
<dbReference type="EMBL" id="CATOUU010001153">
    <property type="protein sequence ID" value="CAI9974651.1"/>
    <property type="molecule type" value="Genomic_DNA"/>
</dbReference>